<dbReference type="InterPro" id="IPR016181">
    <property type="entry name" value="Acyl_CoA_acyltransferase"/>
</dbReference>
<dbReference type="EMBL" id="CP013236">
    <property type="protein sequence ID" value="AMP13414.1"/>
    <property type="molecule type" value="Genomic_DNA"/>
</dbReference>
<evidence type="ECO:0000313" key="2">
    <source>
        <dbReference type="Proteomes" id="UP000074914"/>
    </source>
</evidence>
<gene>
    <name evidence="1" type="ORF">CPter291_1138</name>
</gene>
<evidence type="ECO:0000313" key="1">
    <source>
        <dbReference type="EMBL" id="AMP13414.1"/>
    </source>
</evidence>
<name>A0ABM5Z2S9_9BURK</name>
<proteinExistence type="predicted"/>
<organism evidence="1 2">
    <name type="scientific">Collimonas pratensis</name>
    <dbReference type="NCBI Taxonomy" id="279113"/>
    <lineage>
        <taxon>Bacteria</taxon>
        <taxon>Pseudomonadati</taxon>
        <taxon>Pseudomonadota</taxon>
        <taxon>Betaproteobacteria</taxon>
        <taxon>Burkholderiales</taxon>
        <taxon>Oxalobacteraceae</taxon>
        <taxon>Collimonas</taxon>
    </lineage>
</organism>
<protein>
    <submittedName>
        <fullName evidence="1">Prophage protein</fullName>
    </submittedName>
</protein>
<dbReference type="Proteomes" id="UP000074914">
    <property type="component" value="Chromosome"/>
</dbReference>
<reference evidence="1 2" key="1">
    <citation type="submission" date="2015-11" db="EMBL/GenBank/DDBJ databases">
        <title>Exploring the genomic traits of fungus-feeding bacterial genus Collimonas.</title>
        <authorList>
            <person name="Song C."/>
            <person name="Schmidt R."/>
            <person name="de Jager V."/>
            <person name="Krzyzanowska D."/>
            <person name="Jongedijk E."/>
            <person name="Cankar K."/>
            <person name="Beekwilder J."/>
            <person name="van Veen A."/>
            <person name="de Boer W."/>
            <person name="van Veen J.A."/>
            <person name="Garbeva P."/>
        </authorList>
    </citation>
    <scope>NUCLEOTIDE SEQUENCE [LARGE SCALE GENOMIC DNA]</scope>
    <source>
        <strain evidence="1 2">Ter291</strain>
    </source>
</reference>
<keyword evidence="2" id="KW-1185">Reference proteome</keyword>
<sequence length="354" mass="40767">MKNLKYCVFGDVDLADKFFDSLKEDYAEFSDWFERKAASQEMAYVFYRAREEIDGFLYLKTEVGVVADIVPPLAYGRHLKVGTLKINAHGTKLGERFIKKILDHAVLDGVDDVYVTVFEKHENLIDLITRYGFERHAEKQGRNGVELVFLRKMKEAQGDVLKDYPYILPDHGNAFLLGIYPQYHTRFLPDSKLHNESFDILKDVSHTNSIHKIFISGVAATGKLSAGDILVMYRTNDGKGGGKAYYRSVATSICVVEEARKIKSFDTKGEFMRYVKPYSVFDSAELEDYFHNKKRRTIIKFTYNAALTKRIIRGNLIQEIGISSKSRWDFLKLTKEQLYQIIQVGELNENFIIN</sequence>
<dbReference type="RefSeq" id="WP_062112575.1">
    <property type="nucleotide sequence ID" value="NZ_CP013236.1"/>
</dbReference>
<dbReference type="SUPFAM" id="SSF55729">
    <property type="entry name" value="Acyl-CoA N-acyltransferases (Nat)"/>
    <property type="match status" value="1"/>
</dbReference>
<dbReference type="Gene3D" id="3.40.630.30">
    <property type="match status" value="1"/>
</dbReference>
<accession>A0ABM5Z2S9</accession>